<keyword evidence="4" id="KW-1185">Reference proteome</keyword>
<dbReference type="AlphaFoldDB" id="A0A4D6KJ20"/>
<proteinExistence type="inferred from homology"/>
<protein>
    <submittedName>
        <fullName evidence="3">Carbamoyl-phosphate synthase large subunit</fullName>
    </submittedName>
</protein>
<evidence type="ECO:0000256" key="1">
    <source>
        <dbReference type="ARBA" id="ARBA00005474"/>
    </source>
</evidence>
<dbReference type="PANTHER" id="PTHR31301">
    <property type="entry name" value="LOB DOMAIN-CONTAINING PROTEIN 4-RELATED"/>
    <property type="match status" value="1"/>
</dbReference>
<dbReference type="Proteomes" id="UP000501690">
    <property type="component" value="Linkage Group LG1"/>
</dbReference>
<feature type="domain" description="LOB" evidence="2">
    <location>
        <begin position="1"/>
        <end position="76"/>
    </location>
</feature>
<organism evidence="3 4">
    <name type="scientific">Vigna unguiculata</name>
    <name type="common">Cowpea</name>
    <dbReference type="NCBI Taxonomy" id="3917"/>
    <lineage>
        <taxon>Eukaryota</taxon>
        <taxon>Viridiplantae</taxon>
        <taxon>Streptophyta</taxon>
        <taxon>Embryophyta</taxon>
        <taxon>Tracheophyta</taxon>
        <taxon>Spermatophyta</taxon>
        <taxon>Magnoliopsida</taxon>
        <taxon>eudicotyledons</taxon>
        <taxon>Gunneridae</taxon>
        <taxon>Pentapetalae</taxon>
        <taxon>rosids</taxon>
        <taxon>fabids</taxon>
        <taxon>Fabales</taxon>
        <taxon>Fabaceae</taxon>
        <taxon>Papilionoideae</taxon>
        <taxon>50 kb inversion clade</taxon>
        <taxon>NPAAA clade</taxon>
        <taxon>indigoferoid/millettioid clade</taxon>
        <taxon>Phaseoleae</taxon>
        <taxon>Vigna</taxon>
    </lineage>
</organism>
<dbReference type="Pfam" id="PF03195">
    <property type="entry name" value="LOB"/>
    <property type="match status" value="1"/>
</dbReference>
<evidence type="ECO:0000313" key="3">
    <source>
        <dbReference type="EMBL" id="QCD77302.1"/>
    </source>
</evidence>
<dbReference type="EMBL" id="CP039345">
    <property type="protein sequence ID" value="QCD77302.1"/>
    <property type="molecule type" value="Genomic_DNA"/>
</dbReference>
<accession>A0A4D6KJ20</accession>
<evidence type="ECO:0000313" key="4">
    <source>
        <dbReference type="Proteomes" id="UP000501690"/>
    </source>
</evidence>
<dbReference type="PANTHER" id="PTHR31301:SF167">
    <property type="entry name" value="LOB DOMAIN-CONTAINING PROTEIN 4"/>
    <property type="match status" value="1"/>
</dbReference>
<sequence length="128" mass="13871">MILGIWGSQWEIGNVMLAPKVKDLPMHQRGDAVSSMVYEANARVRDPVYGCVGAISSLQQQIDVLQTQLALAQAEVAHLRLVSTYIVEHRKKNIGLHFHMVSVGVVVPVVAGHRGDGGAVVEAVRPLN</sequence>
<evidence type="ECO:0000259" key="2">
    <source>
        <dbReference type="PROSITE" id="PS50891"/>
    </source>
</evidence>
<gene>
    <name evidence="3" type="ORF">DEO72_LG1g925</name>
</gene>
<reference evidence="3 4" key="1">
    <citation type="submission" date="2019-04" db="EMBL/GenBank/DDBJ databases">
        <title>An improved genome assembly and genetic linkage map for asparagus bean, Vigna unguiculata ssp. sesquipedialis.</title>
        <authorList>
            <person name="Xia Q."/>
            <person name="Zhang R."/>
            <person name="Dong Y."/>
        </authorList>
    </citation>
    <scope>NUCLEOTIDE SEQUENCE [LARGE SCALE GENOMIC DNA]</scope>
    <source>
        <tissue evidence="3">Leaf</tissue>
    </source>
</reference>
<dbReference type="PROSITE" id="PS50891">
    <property type="entry name" value="LOB"/>
    <property type="match status" value="1"/>
</dbReference>
<name>A0A4D6KJ20_VIGUN</name>
<comment type="similarity">
    <text evidence="1">Belongs to the LOB domain-containing protein family.</text>
</comment>
<dbReference type="InterPro" id="IPR004883">
    <property type="entry name" value="LOB"/>
</dbReference>